<reference evidence="2 3" key="1">
    <citation type="submission" date="2018-02" db="EMBL/GenBank/DDBJ databases">
        <title>The genomes of Aspergillus section Nigri reveals drivers in fungal speciation.</title>
        <authorList>
            <consortium name="DOE Joint Genome Institute"/>
            <person name="Vesth T.C."/>
            <person name="Nybo J."/>
            <person name="Theobald S."/>
            <person name="Brandl J."/>
            <person name="Frisvad J.C."/>
            <person name="Nielsen K.F."/>
            <person name="Lyhne E.K."/>
            <person name="Kogle M.E."/>
            <person name="Kuo A."/>
            <person name="Riley R."/>
            <person name="Clum A."/>
            <person name="Nolan M."/>
            <person name="Lipzen A."/>
            <person name="Salamov A."/>
            <person name="Henrissat B."/>
            <person name="Wiebenga A."/>
            <person name="De vries R.P."/>
            <person name="Grigoriev I.V."/>
            <person name="Mortensen U.H."/>
            <person name="Andersen M.R."/>
            <person name="Baker S.E."/>
        </authorList>
    </citation>
    <scope>NUCLEOTIDE SEQUENCE [LARGE SCALE GENOMIC DNA]</scope>
    <source>
        <strain evidence="2 3">CBS 114.80</strain>
    </source>
</reference>
<accession>A0A2V5IHB7</accession>
<evidence type="ECO:0000256" key="1">
    <source>
        <dbReference type="SAM" id="Phobius"/>
    </source>
</evidence>
<feature type="transmembrane region" description="Helical" evidence="1">
    <location>
        <begin position="84"/>
        <end position="105"/>
    </location>
</feature>
<protein>
    <submittedName>
        <fullName evidence="2">Uncharacterized protein</fullName>
    </submittedName>
</protein>
<evidence type="ECO:0000313" key="3">
    <source>
        <dbReference type="Proteomes" id="UP000248817"/>
    </source>
</evidence>
<name>A0A2V5IHB7_9EURO</name>
<sequence length="135" mass="15059">MCTTTTTTTTTTPSPPRLSVRITPLFTIPSTSEPATLLVLTLRPALSGAKGMPWGFLILRMPTAELSDCCFYLLIIIDRDTTACMLTIASSDSFFFLFLLFYLYIVPDLNAHILPLSIHLCSSRLWLQTSNFFTL</sequence>
<dbReference type="EMBL" id="KZ825474">
    <property type="protein sequence ID" value="PYI34642.1"/>
    <property type="molecule type" value="Genomic_DNA"/>
</dbReference>
<gene>
    <name evidence="2" type="ORF">BP00DRAFT_39847</name>
</gene>
<keyword evidence="1" id="KW-0472">Membrane</keyword>
<keyword evidence="3" id="KW-1185">Reference proteome</keyword>
<keyword evidence="1" id="KW-0812">Transmembrane</keyword>
<proteinExistence type="predicted"/>
<dbReference type="Proteomes" id="UP000248817">
    <property type="component" value="Unassembled WGS sequence"/>
</dbReference>
<dbReference type="AlphaFoldDB" id="A0A2V5IHB7"/>
<organism evidence="2 3">
    <name type="scientific">Aspergillus indologenus CBS 114.80</name>
    <dbReference type="NCBI Taxonomy" id="1450541"/>
    <lineage>
        <taxon>Eukaryota</taxon>
        <taxon>Fungi</taxon>
        <taxon>Dikarya</taxon>
        <taxon>Ascomycota</taxon>
        <taxon>Pezizomycotina</taxon>
        <taxon>Eurotiomycetes</taxon>
        <taxon>Eurotiomycetidae</taxon>
        <taxon>Eurotiales</taxon>
        <taxon>Aspergillaceae</taxon>
        <taxon>Aspergillus</taxon>
        <taxon>Aspergillus subgen. Circumdati</taxon>
    </lineage>
</organism>
<evidence type="ECO:0000313" key="2">
    <source>
        <dbReference type="EMBL" id="PYI34642.1"/>
    </source>
</evidence>
<keyword evidence="1" id="KW-1133">Transmembrane helix</keyword>